<keyword evidence="2" id="KW-1185">Reference proteome</keyword>
<proteinExistence type="predicted"/>
<dbReference type="PANTHER" id="PTHR41771:SF1">
    <property type="entry name" value="MEMBRANE PROTEIN"/>
    <property type="match status" value="1"/>
</dbReference>
<dbReference type="InterPro" id="IPR012507">
    <property type="entry name" value="YibE_F"/>
</dbReference>
<evidence type="ECO:0000313" key="2">
    <source>
        <dbReference type="Proteomes" id="UP000190951"/>
    </source>
</evidence>
<protein>
    <submittedName>
        <fullName evidence="1">Uncharacterized protein</fullName>
    </submittedName>
</protein>
<dbReference type="RefSeq" id="WP_139355997.1">
    <property type="nucleotide sequence ID" value="NZ_CP096983.1"/>
</dbReference>
<sequence>MKIKKNTVIILFFLSLLIAYVTYDFAANKPISGKVIGTTIGNSKKGVSKLNQHQLNVKITSGDHKGEVVTVDNIVNDKTFDEYMVEKDSNVLLNIEENENGTIKRVYIYEIVRYKALYILIFSFILLLGVLAGEKGLKSILALLVTGFVILKVLIPLIVKGYNPIIVSIILCIAISTISLIVISGKNKKTLSAIIGTCSGLLIAAIIALVLSSKLKLTGFTDEQLQMLVYISQDKNFNFRGLLFSGILMGALGAVMDISMSIASSVSEIKEKKPDISTSALIKSAMKIGQDIMGTMANTLILAYVGGNLYNLILVFSYNLPLYRILDQDIIATEILNSLAGSLGLLFTVPITAVTAALLLNMNKENEL</sequence>
<reference evidence="1 2" key="1">
    <citation type="submission" date="2022-04" db="EMBL/GenBank/DDBJ databases">
        <title>Genome sequence of C. roseum typestrain.</title>
        <authorList>
            <person name="Poehlein A."/>
            <person name="Schoch T."/>
            <person name="Duerre P."/>
            <person name="Daniel R."/>
        </authorList>
    </citation>
    <scope>NUCLEOTIDE SEQUENCE [LARGE SCALE GENOMIC DNA]</scope>
    <source>
        <strain evidence="1 2">DSM 7320</strain>
    </source>
</reference>
<dbReference type="PANTHER" id="PTHR41771">
    <property type="entry name" value="MEMBRANE PROTEIN-RELATED"/>
    <property type="match status" value="1"/>
</dbReference>
<evidence type="ECO:0000313" key="1">
    <source>
        <dbReference type="EMBL" id="URZ12313.1"/>
    </source>
</evidence>
<dbReference type="STRING" id="84029.CROST_35130"/>
<accession>A0A1S8LZ04</accession>
<dbReference type="EMBL" id="CP096983">
    <property type="protein sequence ID" value="URZ12313.1"/>
    <property type="molecule type" value="Genomic_DNA"/>
</dbReference>
<dbReference type="Proteomes" id="UP000190951">
    <property type="component" value="Chromosome"/>
</dbReference>
<dbReference type="KEGG" id="crw:CROST_030350"/>
<dbReference type="Pfam" id="PF07907">
    <property type="entry name" value="YibE_F"/>
    <property type="match status" value="1"/>
</dbReference>
<name>A0A1S8LZ04_9CLOT</name>
<gene>
    <name evidence="1" type="ORF">CROST_030350</name>
</gene>
<organism evidence="1 2">
    <name type="scientific">Clostridium felsineum</name>
    <dbReference type="NCBI Taxonomy" id="36839"/>
    <lineage>
        <taxon>Bacteria</taxon>
        <taxon>Bacillati</taxon>
        <taxon>Bacillota</taxon>
        <taxon>Clostridia</taxon>
        <taxon>Eubacteriales</taxon>
        <taxon>Clostridiaceae</taxon>
        <taxon>Clostridium</taxon>
    </lineage>
</organism>
<dbReference type="AlphaFoldDB" id="A0A1S8LZ04"/>